<proteinExistence type="inferred from homology"/>
<evidence type="ECO:0000256" key="1">
    <source>
        <dbReference type="ARBA" id="ARBA00004651"/>
    </source>
</evidence>
<dbReference type="PANTHER" id="PTHR42643">
    <property type="entry name" value="IONOTROPIC RECEPTOR 20A-RELATED"/>
    <property type="match status" value="1"/>
</dbReference>
<keyword evidence="3" id="KW-1003">Cell membrane</keyword>
<evidence type="ECO:0000256" key="2">
    <source>
        <dbReference type="ARBA" id="ARBA00008685"/>
    </source>
</evidence>
<accession>A0A423SK08</accession>
<reference evidence="11 12" key="2">
    <citation type="submission" date="2019-01" db="EMBL/GenBank/DDBJ databases">
        <title>The decoding of complex shrimp genome reveals the adaptation for benthos swimmer, frequently molting mechanism and breeding impact on genome.</title>
        <authorList>
            <person name="Sun Y."/>
            <person name="Gao Y."/>
            <person name="Yu Y."/>
        </authorList>
    </citation>
    <scope>NUCLEOTIDE SEQUENCE [LARGE SCALE GENOMIC DNA]</scope>
    <source>
        <tissue evidence="11">Muscle</tissue>
    </source>
</reference>
<evidence type="ECO:0000256" key="5">
    <source>
        <dbReference type="ARBA" id="ARBA00022989"/>
    </source>
</evidence>
<sequence length="409" mass="45617">MLTGPVEDPVVGGTMVELLDTIFDRLGYCYEFMARYDMVGGKRFPNGSWNGLMGLVHRNELNMSGLGLVMSHDRFLAVDISEYLYLDESSAAYVRPVVGSHVDGFLRPYTFRMWMVILAMVFVTMMSISLIRLGYNYLIRSFKMNDSPSDTEDFQRQELLRVTKDSAMWTVYTLLAQSTPKALRGDSIRLVSCLWLFGCLILASVYRSNLKAMLILPRVSVAFNSLEELVETGLPVWVATSSVLHNAAADSPDDTSLGKLKHVLYSVARPSNVSWGVSDLVAGKHVYAGPKTSLVPILHSTFSQRGHCVIYIMSEGFLKTAMLNFIFPKGSPLKRKIDPIIVRLREAGILDRMYRRGVHNATECLRPLTSRPSNDARTLDLGDFYGVFLVFFGGMTLAALAFVVEVSIG</sequence>
<dbReference type="Gene3D" id="1.10.287.70">
    <property type="match status" value="1"/>
</dbReference>
<reference evidence="11 12" key="1">
    <citation type="submission" date="2018-04" db="EMBL/GenBank/DDBJ databases">
        <authorList>
            <person name="Zhang X."/>
            <person name="Yuan J."/>
            <person name="Li F."/>
            <person name="Xiang J."/>
        </authorList>
    </citation>
    <scope>NUCLEOTIDE SEQUENCE [LARGE SCALE GENOMIC DNA]</scope>
    <source>
        <tissue evidence="11">Muscle</tissue>
    </source>
</reference>
<keyword evidence="8" id="KW-0325">Glycoprotein</keyword>
<dbReference type="Gene3D" id="3.40.190.10">
    <property type="entry name" value="Periplasmic binding protein-like II"/>
    <property type="match status" value="1"/>
</dbReference>
<evidence type="ECO:0000256" key="6">
    <source>
        <dbReference type="ARBA" id="ARBA00023136"/>
    </source>
</evidence>
<evidence type="ECO:0000256" key="8">
    <source>
        <dbReference type="ARBA" id="ARBA00023180"/>
    </source>
</evidence>
<dbReference type="SUPFAM" id="SSF53850">
    <property type="entry name" value="Periplasmic binding protein-like II"/>
    <property type="match status" value="1"/>
</dbReference>
<dbReference type="PANTHER" id="PTHR42643:SF24">
    <property type="entry name" value="IONOTROPIC RECEPTOR 60A"/>
    <property type="match status" value="1"/>
</dbReference>
<feature type="transmembrane region" description="Helical" evidence="9">
    <location>
        <begin position="114"/>
        <end position="135"/>
    </location>
</feature>
<keyword evidence="4 9" id="KW-0812">Transmembrane</keyword>
<evidence type="ECO:0000313" key="11">
    <source>
        <dbReference type="EMBL" id="ROT64542.1"/>
    </source>
</evidence>
<dbReference type="GO" id="GO:0015276">
    <property type="term" value="F:ligand-gated monoatomic ion channel activity"/>
    <property type="evidence" value="ECO:0007669"/>
    <property type="project" value="InterPro"/>
</dbReference>
<organism evidence="11 12">
    <name type="scientific">Penaeus vannamei</name>
    <name type="common">Whiteleg shrimp</name>
    <name type="synonym">Litopenaeus vannamei</name>
    <dbReference type="NCBI Taxonomy" id="6689"/>
    <lineage>
        <taxon>Eukaryota</taxon>
        <taxon>Metazoa</taxon>
        <taxon>Ecdysozoa</taxon>
        <taxon>Arthropoda</taxon>
        <taxon>Crustacea</taxon>
        <taxon>Multicrustacea</taxon>
        <taxon>Malacostraca</taxon>
        <taxon>Eumalacostraca</taxon>
        <taxon>Eucarida</taxon>
        <taxon>Decapoda</taxon>
        <taxon>Dendrobranchiata</taxon>
        <taxon>Penaeoidea</taxon>
        <taxon>Penaeidae</taxon>
        <taxon>Penaeus</taxon>
    </lineage>
</organism>
<dbReference type="Pfam" id="PF00060">
    <property type="entry name" value="Lig_chan"/>
    <property type="match status" value="1"/>
</dbReference>
<keyword evidence="7 11" id="KW-0675">Receptor</keyword>
<dbReference type="OrthoDB" id="6351862at2759"/>
<dbReference type="STRING" id="6689.A0A423SK08"/>
<dbReference type="GO" id="GO:0005886">
    <property type="term" value="C:plasma membrane"/>
    <property type="evidence" value="ECO:0007669"/>
    <property type="project" value="UniProtKB-SubCell"/>
</dbReference>
<evidence type="ECO:0000259" key="10">
    <source>
        <dbReference type="Pfam" id="PF00060"/>
    </source>
</evidence>
<name>A0A423SK08_PENVA</name>
<evidence type="ECO:0000256" key="7">
    <source>
        <dbReference type="ARBA" id="ARBA00023170"/>
    </source>
</evidence>
<keyword evidence="6 9" id="KW-0472">Membrane</keyword>
<dbReference type="GO" id="GO:0050906">
    <property type="term" value="P:detection of stimulus involved in sensory perception"/>
    <property type="evidence" value="ECO:0007669"/>
    <property type="project" value="UniProtKB-ARBA"/>
</dbReference>
<comment type="caution">
    <text evidence="11">The sequence shown here is derived from an EMBL/GenBank/DDBJ whole genome shotgun (WGS) entry which is preliminary data.</text>
</comment>
<dbReference type="InterPro" id="IPR052192">
    <property type="entry name" value="Insect_Ionotropic_Sensory_Rcpt"/>
</dbReference>
<comment type="subcellular location">
    <subcellularLocation>
        <location evidence="1">Cell membrane</location>
        <topology evidence="1">Multi-pass membrane protein</topology>
    </subcellularLocation>
</comment>
<dbReference type="Proteomes" id="UP000283509">
    <property type="component" value="Unassembled WGS sequence"/>
</dbReference>
<keyword evidence="5 9" id="KW-1133">Transmembrane helix</keyword>
<feature type="domain" description="Ionotropic glutamate receptor C-terminal" evidence="10">
    <location>
        <begin position="111"/>
        <end position="395"/>
    </location>
</feature>
<evidence type="ECO:0000256" key="4">
    <source>
        <dbReference type="ARBA" id="ARBA00022692"/>
    </source>
</evidence>
<dbReference type="AlphaFoldDB" id="A0A423SK08"/>
<keyword evidence="12" id="KW-1185">Reference proteome</keyword>
<evidence type="ECO:0000313" key="12">
    <source>
        <dbReference type="Proteomes" id="UP000283509"/>
    </source>
</evidence>
<comment type="similarity">
    <text evidence="2">Belongs to the glutamate-gated ion channel (TC 1.A.10.1) family.</text>
</comment>
<evidence type="ECO:0000256" key="3">
    <source>
        <dbReference type="ARBA" id="ARBA00022475"/>
    </source>
</evidence>
<feature type="transmembrane region" description="Helical" evidence="9">
    <location>
        <begin position="384"/>
        <end position="404"/>
    </location>
</feature>
<evidence type="ECO:0000256" key="9">
    <source>
        <dbReference type="SAM" id="Phobius"/>
    </source>
</evidence>
<gene>
    <name evidence="11" type="ORF">C7M84_017515</name>
</gene>
<dbReference type="EMBL" id="QCYY01003238">
    <property type="protein sequence ID" value="ROT64542.1"/>
    <property type="molecule type" value="Genomic_DNA"/>
</dbReference>
<feature type="transmembrane region" description="Helical" evidence="9">
    <location>
        <begin position="188"/>
        <end position="206"/>
    </location>
</feature>
<protein>
    <submittedName>
        <fullName evidence="11">Variant Ionotropic Glutamate Receptor</fullName>
    </submittedName>
</protein>
<dbReference type="InterPro" id="IPR001320">
    <property type="entry name" value="Iontro_rcpt_C"/>
</dbReference>